<keyword evidence="3" id="KW-0479">Metal-binding</keyword>
<dbReference type="Pfam" id="PF13639">
    <property type="entry name" value="zf-RING_2"/>
    <property type="match status" value="1"/>
</dbReference>
<evidence type="ECO:0000256" key="4">
    <source>
        <dbReference type="ARBA" id="ARBA00022771"/>
    </source>
</evidence>
<keyword evidence="4 8" id="KW-0863">Zinc-finger</keyword>
<feature type="transmembrane region" description="Helical" evidence="10">
    <location>
        <begin position="207"/>
        <end position="231"/>
    </location>
</feature>
<feature type="compositionally biased region" description="Low complexity" evidence="9">
    <location>
        <begin position="629"/>
        <end position="645"/>
    </location>
</feature>
<comment type="caution">
    <text evidence="12">The sequence shown here is derived from an EMBL/GenBank/DDBJ whole genome shotgun (WGS) entry which is preliminary data.</text>
</comment>
<feature type="region of interest" description="Disordered" evidence="9">
    <location>
        <begin position="956"/>
        <end position="975"/>
    </location>
</feature>
<name>A0A8J4SMN4_9TREM</name>
<dbReference type="GO" id="GO:0016020">
    <property type="term" value="C:membrane"/>
    <property type="evidence" value="ECO:0007669"/>
    <property type="project" value="UniProtKB-SubCell"/>
</dbReference>
<dbReference type="SMART" id="SM00184">
    <property type="entry name" value="RING"/>
    <property type="match status" value="1"/>
</dbReference>
<feature type="region of interest" description="Disordered" evidence="9">
    <location>
        <begin position="599"/>
        <end position="683"/>
    </location>
</feature>
<evidence type="ECO:0000256" key="10">
    <source>
        <dbReference type="SAM" id="Phobius"/>
    </source>
</evidence>
<organism evidence="12 13">
    <name type="scientific">Paragonimus heterotremus</name>
    <dbReference type="NCBI Taxonomy" id="100268"/>
    <lineage>
        <taxon>Eukaryota</taxon>
        <taxon>Metazoa</taxon>
        <taxon>Spiralia</taxon>
        <taxon>Lophotrochozoa</taxon>
        <taxon>Platyhelminthes</taxon>
        <taxon>Trematoda</taxon>
        <taxon>Digenea</taxon>
        <taxon>Plagiorchiida</taxon>
        <taxon>Troglotremata</taxon>
        <taxon>Troglotrematidae</taxon>
        <taxon>Paragonimus</taxon>
    </lineage>
</organism>
<dbReference type="OrthoDB" id="9984778at2759"/>
<feature type="region of interest" description="Disordered" evidence="9">
    <location>
        <begin position="1019"/>
        <end position="1057"/>
    </location>
</feature>
<dbReference type="AlphaFoldDB" id="A0A8J4SMN4"/>
<keyword evidence="2 10" id="KW-0812">Transmembrane</keyword>
<evidence type="ECO:0000313" key="13">
    <source>
        <dbReference type="Proteomes" id="UP000748531"/>
    </source>
</evidence>
<dbReference type="PANTHER" id="PTHR46539:SF23">
    <property type="entry name" value="RING-TYPE DOMAIN-CONTAINING PROTEIN"/>
    <property type="match status" value="1"/>
</dbReference>
<dbReference type="PANTHER" id="PTHR46539">
    <property type="entry name" value="E3 UBIQUITIN-PROTEIN LIGASE ATL42"/>
    <property type="match status" value="1"/>
</dbReference>
<dbReference type="FunFam" id="3.30.40.10:FF:000009">
    <property type="entry name" value="E3 ubiquitin-protein ligase RNF130"/>
    <property type="match status" value="1"/>
</dbReference>
<dbReference type="EMBL" id="LUCH01004269">
    <property type="protein sequence ID" value="KAF5399195.1"/>
    <property type="molecule type" value="Genomic_DNA"/>
</dbReference>
<dbReference type="GO" id="GO:0008270">
    <property type="term" value="F:zinc ion binding"/>
    <property type="evidence" value="ECO:0007669"/>
    <property type="project" value="UniProtKB-KW"/>
</dbReference>
<evidence type="ECO:0000259" key="11">
    <source>
        <dbReference type="PROSITE" id="PS50089"/>
    </source>
</evidence>
<evidence type="ECO:0000256" key="2">
    <source>
        <dbReference type="ARBA" id="ARBA00022692"/>
    </source>
</evidence>
<accession>A0A8J4SMN4</accession>
<dbReference type="InterPro" id="IPR013083">
    <property type="entry name" value="Znf_RING/FYVE/PHD"/>
</dbReference>
<evidence type="ECO:0000256" key="9">
    <source>
        <dbReference type="SAM" id="MobiDB-lite"/>
    </source>
</evidence>
<keyword evidence="5" id="KW-0862">Zinc</keyword>
<keyword evidence="6 10" id="KW-1133">Transmembrane helix</keyword>
<evidence type="ECO:0000256" key="6">
    <source>
        <dbReference type="ARBA" id="ARBA00022989"/>
    </source>
</evidence>
<evidence type="ECO:0000256" key="5">
    <source>
        <dbReference type="ARBA" id="ARBA00022833"/>
    </source>
</evidence>
<feature type="compositionally biased region" description="Polar residues" evidence="9">
    <location>
        <begin position="600"/>
        <end position="628"/>
    </location>
</feature>
<reference evidence="12" key="1">
    <citation type="submission" date="2019-05" db="EMBL/GenBank/DDBJ databases">
        <title>Annotation for the trematode Paragonimus heterotremus.</title>
        <authorList>
            <person name="Choi Y.-J."/>
        </authorList>
    </citation>
    <scope>NUCLEOTIDE SEQUENCE</scope>
    <source>
        <strain evidence="12">LC</strain>
    </source>
</reference>
<dbReference type="Proteomes" id="UP000748531">
    <property type="component" value="Unassembled WGS sequence"/>
</dbReference>
<evidence type="ECO:0000256" key="1">
    <source>
        <dbReference type="ARBA" id="ARBA00004370"/>
    </source>
</evidence>
<evidence type="ECO:0000313" key="12">
    <source>
        <dbReference type="EMBL" id="KAF5399195.1"/>
    </source>
</evidence>
<evidence type="ECO:0000256" key="7">
    <source>
        <dbReference type="ARBA" id="ARBA00023136"/>
    </source>
</evidence>
<sequence length="1077" mass="120518">MSCWLLLRCADFVYAGTYALLFASCICSSESPISTVLLFDLVGTAENITLPIHISSLKTSEQMFSEGNFSPVIFICHNKILMNLSIFRVGMESSSFVFLLGDANCQEENVQHQLAVLKLNSNVTINLTDSISRLSRTTPRPLPTDPVGRLRHWLISGRRVRLQLFWKPSRPNATRQSSLPVFLSAGRTGESSSVSLVQTTSSRLSLVMVHVLFTFLALFVLTGIIGLLGYFGQRLRRTHRRQKRSRRLVIATQKALKTLTLRILQSTDKEVSSGCDQCAVCIELYRASEVVRILPCRHVFHKKCIDPWLLEQRSCPLCKLDILKSCGIFLEHLRPCNDVRSFRTDSVYEQSSSSSSSDNYQPTGPSFSWMKRLLAVVNGPCNRSVQTCNPSQYLARPFPHFQTSYGSPVPRSRFNHHDMSLVECCTSRGFLAAYGGPKQRPSEVAPPFFTSAQSFPLESPNSECIPFSWLYFCCCCFSRLADETSRHNSALCLGCYSRSSSQPSFSVQDRLCHYHASVLGVSCLPNLIQLAHWRCYESHKKAMESHLTDLQTHRVATTSVQTTTKSHYRREQWFSWHYPCLFIRKAKAYVTGRRRAYSEAESNQVFKNPPKANNKNGFFTPGLNQCKYQSSERSSSNSSDQSEQHVVVHHHEDDSPSSMNVQCSAQTSLKRSDNSTDPIHTSSAWTSDDKQYISFTSEQRLPALPPVSITTANSASSSDGSSEPSLIVLPPFIAPQAHAATSVLDSFHRLAADPMPRSTCFLDQPLAPVNSTCSFRFKKSSATSNSHRAKQSRLPFRPYLPHGTEHRRTSVLYSIRDARERARKQCIRKALIPNQWSSKVQSHCKSNDLLGMLHSRWRVPKSQSIRLGTIKTGDEISSLRNSPSLCCHRTVSNKRCSAASYVNPPSIAHSDEYYSHFCPMCRAEQACVRTAEYGMCRSVFQHPRDPPNRAVRLVRESSLGSRHQKQEPSSAVPSIPIHPYEVHSQVHHIVGFGHIGGSDSSDVGSEAMSKTKLCGVRVTIEPPEVQYHRDPRTSDSSSPSPANTCASNRSSRHDTSDHDEAFIIPLVDVANDPTAVV</sequence>
<evidence type="ECO:0000256" key="3">
    <source>
        <dbReference type="ARBA" id="ARBA00022723"/>
    </source>
</evidence>
<comment type="subcellular location">
    <subcellularLocation>
        <location evidence="1">Membrane</location>
    </subcellularLocation>
</comment>
<proteinExistence type="predicted"/>
<dbReference type="Gene3D" id="3.30.40.10">
    <property type="entry name" value="Zinc/RING finger domain, C3HC4 (zinc finger)"/>
    <property type="match status" value="1"/>
</dbReference>
<keyword evidence="13" id="KW-1185">Reference proteome</keyword>
<gene>
    <name evidence="12" type="ORF">PHET_07572</name>
</gene>
<keyword evidence="7 10" id="KW-0472">Membrane</keyword>
<dbReference type="SUPFAM" id="SSF57850">
    <property type="entry name" value="RING/U-box"/>
    <property type="match status" value="1"/>
</dbReference>
<evidence type="ECO:0000256" key="8">
    <source>
        <dbReference type="PROSITE-ProRule" id="PRU00175"/>
    </source>
</evidence>
<dbReference type="InterPro" id="IPR001841">
    <property type="entry name" value="Znf_RING"/>
</dbReference>
<feature type="domain" description="RING-type" evidence="11">
    <location>
        <begin position="278"/>
        <end position="319"/>
    </location>
</feature>
<dbReference type="PROSITE" id="PS50089">
    <property type="entry name" value="ZF_RING_2"/>
    <property type="match status" value="1"/>
</dbReference>
<feature type="compositionally biased region" description="Polar residues" evidence="9">
    <location>
        <begin position="659"/>
        <end position="683"/>
    </location>
</feature>
<protein>
    <recommendedName>
        <fullName evidence="11">RING-type domain-containing protein</fullName>
    </recommendedName>
</protein>